<dbReference type="RefSeq" id="WP_207732667.1">
    <property type="nucleotide sequence ID" value="NZ_JADMWL010000003.1"/>
</dbReference>
<organism evidence="1 2">
    <name type="scientific">Ruminococcus bicirculans</name>
    <name type="common">ex Wegman et al. 2014</name>
    <dbReference type="NCBI Taxonomy" id="1160721"/>
    <lineage>
        <taxon>Bacteria</taxon>
        <taxon>Bacillati</taxon>
        <taxon>Bacillota</taxon>
        <taxon>Clostridia</taxon>
        <taxon>Eubacteriales</taxon>
        <taxon>Oscillospiraceae</taxon>
        <taxon>Ruminococcus</taxon>
    </lineage>
</organism>
<reference evidence="1" key="1">
    <citation type="submission" date="2023-01" db="EMBL/GenBank/DDBJ databases">
        <title>Human gut microbiome strain richness.</title>
        <authorList>
            <person name="Chen-Liaw A."/>
        </authorList>
    </citation>
    <scope>NUCLEOTIDE SEQUENCE</scope>
    <source>
        <strain evidence="1">D43st1_D9_D43t1_170807</strain>
    </source>
</reference>
<accession>A0AAW6EE79</accession>
<name>A0AAW6EE79_9FIRM</name>
<dbReference type="AlphaFoldDB" id="A0AAW6EE79"/>
<dbReference type="Proteomes" id="UP001213042">
    <property type="component" value="Unassembled WGS sequence"/>
</dbReference>
<sequence>MHNDDDKTDNLILMVMVFIMDNTLRYGERCTKQDITVFLRELADIYGYEPEEAKTLTDYIVTDVLQSGGKVRRFETFDSHDEKFHEQGSLILFEQQSGSYVLTNEAYEFLFRTKEIDSELDFSVSRFKLQEFIKRGNYGKALRESRELVSRVRNLKTRMDDFMLRCRINISEVSIDEYEDIVDQVRDSFENENKQLSDIRSLVSAKLQAFAVAEIKEDRQICQTEKEIHEILENIDTVISEQSRVFNQKFTLSELYADLLDDSFSYLQAGHFDIEQELLLPLQKMQLKDSKDVGKLFAPLYRPEFPHLFGIDLFYRRQNSIREVSRDDGIDITIDDTAENVADIRNERYVEIIRGLLSFAENRAVFNFSEYLDTVSKMQLHEQMQEKALPDVMLKLYGLGEIDIAGWRSAQHDIIVPVGEFDLSYCLSELPEESVQIESIMIYKLDNVITLSDHKGGHIEMNDFKIEVRR</sequence>
<evidence type="ECO:0000313" key="2">
    <source>
        <dbReference type="Proteomes" id="UP001213042"/>
    </source>
</evidence>
<evidence type="ECO:0000313" key="1">
    <source>
        <dbReference type="EMBL" id="MDB8749409.1"/>
    </source>
</evidence>
<protein>
    <submittedName>
        <fullName evidence="1">Uncharacterized protein</fullName>
    </submittedName>
</protein>
<comment type="caution">
    <text evidence="1">The sequence shown here is derived from an EMBL/GenBank/DDBJ whole genome shotgun (WGS) entry which is preliminary data.</text>
</comment>
<proteinExistence type="predicted"/>
<gene>
    <name evidence="1" type="ORF">PNW00_02985</name>
</gene>
<dbReference type="EMBL" id="JAQMLU010000003">
    <property type="protein sequence ID" value="MDB8749409.1"/>
    <property type="molecule type" value="Genomic_DNA"/>
</dbReference>